<dbReference type="GO" id="GO:0005737">
    <property type="term" value="C:cytoplasm"/>
    <property type="evidence" value="ECO:0007669"/>
    <property type="project" value="UniProtKB-SubCell"/>
</dbReference>
<sequence length="321" mass="34681">MEWTAIEVETSNEVVDAVANILTEAGASGVQIDNATDYAHLSAGRFGKRGEIVDPAELPHRQQGAALTGYFPPKTFVPELIPQIQQRVDQLSDYGLDPAPAKVSAAGIKDEQWSTVWQKYYHPVRVTNQLTVGPKWEDYQPVQAGEKIITLDPGMAFGTGTHPTTRLMLQALEIVVHGGESMIDVGTGSGVLSIAAKLLGVGQVVAYDIDETAVKSAEENLALNTAAKDVKLGVNSLLDGINAKVDLIVANILAEIIVPLIPQAWQNLKAGGKLLLSGIIADKQDLVAQHLSDQGFIIDETMRIDDWYGIIAHRPTKEEDY</sequence>
<protein>
    <recommendedName>
        <fullName evidence="6">Ribosomal protein L11 methyltransferase</fullName>
        <shortName evidence="6">L11 Mtase</shortName>
        <ecNumber evidence="6">2.1.1.-</ecNumber>
    </recommendedName>
</protein>
<evidence type="ECO:0000256" key="1">
    <source>
        <dbReference type="ARBA" id="ARBA00009741"/>
    </source>
</evidence>
<feature type="binding site" evidence="6">
    <location>
        <position position="165"/>
    </location>
    <ligand>
        <name>S-adenosyl-L-methionine</name>
        <dbReference type="ChEBI" id="CHEBI:59789"/>
    </ligand>
</feature>
<proteinExistence type="inferred from homology"/>
<dbReference type="EC" id="2.1.1.-" evidence="6"/>
<dbReference type="GO" id="GO:0005840">
    <property type="term" value="C:ribosome"/>
    <property type="evidence" value="ECO:0007669"/>
    <property type="project" value="UniProtKB-KW"/>
</dbReference>
<evidence type="ECO:0000256" key="2">
    <source>
        <dbReference type="ARBA" id="ARBA00022490"/>
    </source>
</evidence>
<evidence type="ECO:0000256" key="5">
    <source>
        <dbReference type="ARBA" id="ARBA00022691"/>
    </source>
</evidence>
<dbReference type="GO" id="GO:0008276">
    <property type="term" value="F:protein methyltransferase activity"/>
    <property type="evidence" value="ECO:0007669"/>
    <property type="project" value="UniProtKB-UniRule"/>
</dbReference>
<feature type="binding site" evidence="6">
    <location>
        <position position="186"/>
    </location>
    <ligand>
        <name>S-adenosyl-L-methionine</name>
        <dbReference type="ChEBI" id="CHEBI:59789"/>
    </ligand>
</feature>
<dbReference type="SUPFAM" id="SSF53335">
    <property type="entry name" value="S-adenosyl-L-methionine-dependent methyltransferases"/>
    <property type="match status" value="1"/>
</dbReference>
<name>A0A9D1QPA8_9LACO</name>
<keyword evidence="3 6" id="KW-0489">Methyltransferase</keyword>
<dbReference type="GO" id="GO:0032259">
    <property type="term" value="P:methylation"/>
    <property type="evidence" value="ECO:0007669"/>
    <property type="project" value="UniProtKB-KW"/>
</dbReference>
<accession>A0A9D1QPA8</accession>
<keyword evidence="4 6" id="KW-0808">Transferase</keyword>
<comment type="function">
    <text evidence="6">Methylates ribosomal protein L11.</text>
</comment>
<dbReference type="NCBIfam" id="TIGR00406">
    <property type="entry name" value="prmA"/>
    <property type="match status" value="1"/>
</dbReference>
<dbReference type="PANTHER" id="PTHR43648">
    <property type="entry name" value="ELECTRON TRANSFER FLAVOPROTEIN BETA SUBUNIT LYSINE METHYLTRANSFERASE"/>
    <property type="match status" value="1"/>
</dbReference>
<evidence type="ECO:0000313" key="8">
    <source>
        <dbReference type="Proteomes" id="UP000886878"/>
    </source>
</evidence>
<dbReference type="HAMAP" id="MF_00735">
    <property type="entry name" value="Methyltr_PrmA"/>
    <property type="match status" value="1"/>
</dbReference>
<keyword evidence="7" id="KW-0687">Ribonucleoprotein</keyword>
<reference evidence="7" key="1">
    <citation type="journal article" date="2021" name="PeerJ">
        <title>Extensive microbial diversity within the chicken gut microbiome revealed by metagenomics and culture.</title>
        <authorList>
            <person name="Gilroy R."/>
            <person name="Ravi A."/>
            <person name="Getino M."/>
            <person name="Pursley I."/>
            <person name="Horton D.L."/>
            <person name="Alikhan N.F."/>
            <person name="Baker D."/>
            <person name="Gharbi K."/>
            <person name="Hall N."/>
            <person name="Watson M."/>
            <person name="Adriaenssens E.M."/>
            <person name="Foster-Nyarko E."/>
            <person name="Jarju S."/>
            <person name="Secka A."/>
            <person name="Antonio M."/>
            <person name="Oren A."/>
            <person name="Chaudhuri R.R."/>
            <person name="La Ragione R."/>
            <person name="Hildebrand F."/>
            <person name="Pallen M.J."/>
        </authorList>
    </citation>
    <scope>NUCLEOTIDE SEQUENCE</scope>
    <source>
        <strain evidence="7">ChiHejej3B27-2180</strain>
    </source>
</reference>
<dbReference type="Gene3D" id="3.40.50.150">
    <property type="entry name" value="Vaccinia Virus protein VP39"/>
    <property type="match status" value="1"/>
</dbReference>
<dbReference type="CDD" id="cd02440">
    <property type="entry name" value="AdoMet_MTases"/>
    <property type="match status" value="1"/>
</dbReference>
<dbReference type="InterPro" id="IPR050078">
    <property type="entry name" value="Ribosomal_L11_MeTrfase_PrmA"/>
</dbReference>
<comment type="catalytic activity">
    <reaction evidence="6">
        <text>L-lysyl-[protein] + 3 S-adenosyl-L-methionine = N(6),N(6),N(6)-trimethyl-L-lysyl-[protein] + 3 S-adenosyl-L-homocysteine + 3 H(+)</text>
        <dbReference type="Rhea" id="RHEA:54192"/>
        <dbReference type="Rhea" id="RHEA-COMP:9752"/>
        <dbReference type="Rhea" id="RHEA-COMP:13826"/>
        <dbReference type="ChEBI" id="CHEBI:15378"/>
        <dbReference type="ChEBI" id="CHEBI:29969"/>
        <dbReference type="ChEBI" id="CHEBI:57856"/>
        <dbReference type="ChEBI" id="CHEBI:59789"/>
        <dbReference type="ChEBI" id="CHEBI:61961"/>
    </reaction>
</comment>
<dbReference type="Pfam" id="PF06325">
    <property type="entry name" value="PrmA"/>
    <property type="match status" value="1"/>
</dbReference>
<dbReference type="PIRSF" id="PIRSF000401">
    <property type="entry name" value="RPL11_MTase"/>
    <property type="match status" value="1"/>
</dbReference>
<dbReference type="InterPro" id="IPR004498">
    <property type="entry name" value="Ribosomal_PrmA_MeTrfase"/>
</dbReference>
<dbReference type="AlphaFoldDB" id="A0A9D1QPA8"/>
<organism evidence="7 8">
    <name type="scientific">Candidatus Limosilactobacillus merdipullorum</name>
    <dbReference type="NCBI Taxonomy" id="2838653"/>
    <lineage>
        <taxon>Bacteria</taxon>
        <taxon>Bacillati</taxon>
        <taxon>Bacillota</taxon>
        <taxon>Bacilli</taxon>
        <taxon>Lactobacillales</taxon>
        <taxon>Lactobacillaceae</taxon>
        <taxon>Limosilactobacillus</taxon>
    </lineage>
</organism>
<comment type="caution">
    <text evidence="7">The sequence shown here is derived from an EMBL/GenBank/DDBJ whole genome shotgun (WGS) entry which is preliminary data.</text>
</comment>
<keyword evidence="2 6" id="KW-0963">Cytoplasm</keyword>
<comment type="subcellular location">
    <subcellularLocation>
        <location evidence="6">Cytoplasm</location>
    </subcellularLocation>
</comment>
<dbReference type="EMBL" id="DXGK01000028">
    <property type="protein sequence ID" value="HIW70054.1"/>
    <property type="molecule type" value="Genomic_DNA"/>
</dbReference>
<comment type="similarity">
    <text evidence="1 6">Belongs to the methyltransferase superfamily. PrmA family.</text>
</comment>
<feature type="binding site" evidence="6">
    <location>
        <position position="208"/>
    </location>
    <ligand>
        <name>S-adenosyl-L-methionine</name>
        <dbReference type="ChEBI" id="CHEBI:59789"/>
    </ligand>
</feature>
<evidence type="ECO:0000256" key="6">
    <source>
        <dbReference type="HAMAP-Rule" id="MF_00735"/>
    </source>
</evidence>
<keyword evidence="7" id="KW-0689">Ribosomal protein</keyword>
<keyword evidence="5 6" id="KW-0949">S-adenosyl-L-methionine</keyword>
<evidence type="ECO:0000256" key="4">
    <source>
        <dbReference type="ARBA" id="ARBA00022679"/>
    </source>
</evidence>
<evidence type="ECO:0000256" key="3">
    <source>
        <dbReference type="ARBA" id="ARBA00022603"/>
    </source>
</evidence>
<feature type="binding site" evidence="6">
    <location>
        <position position="251"/>
    </location>
    <ligand>
        <name>S-adenosyl-L-methionine</name>
        <dbReference type="ChEBI" id="CHEBI:59789"/>
    </ligand>
</feature>
<dbReference type="Proteomes" id="UP000886878">
    <property type="component" value="Unassembled WGS sequence"/>
</dbReference>
<reference evidence="7" key="2">
    <citation type="submission" date="2021-04" db="EMBL/GenBank/DDBJ databases">
        <authorList>
            <person name="Gilroy R."/>
        </authorList>
    </citation>
    <scope>NUCLEOTIDE SEQUENCE</scope>
    <source>
        <strain evidence="7">ChiHejej3B27-2180</strain>
    </source>
</reference>
<dbReference type="PANTHER" id="PTHR43648:SF1">
    <property type="entry name" value="ELECTRON TRANSFER FLAVOPROTEIN BETA SUBUNIT LYSINE METHYLTRANSFERASE"/>
    <property type="match status" value="1"/>
</dbReference>
<dbReference type="InterPro" id="IPR029063">
    <property type="entry name" value="SAM-dependent_MTases_sf"/>
</dbReference>
<evidence type="ECO:0000313" key="7">
    <source>
        <dbReference type="EMBL" id="HIW70054.1"/>
    </source>
</evidence>
<gene>
    <name evidence="6 7" type="primary">prmA</name>
    <name evidence="7" type="ORF">H9876_01545</name>
</gene>